<evidence type="ECO:0000313" key="13">
    <source>
        <dbReference type="Proteomes" id="UP000472676"/>
    </source>
</evidence>
<keyword evidence="3" id="KW-0812">Transmembrane</keyword>
<dbReference type="Pfam" id="PF24179">
    <property type="entry name" value="NTE_Ploop"/>
    <property type="match status" value="1"/>
</dbReference>
<evidence type="ECO:0000256" key="2">
    <source>
        <dbReference type="ARBA" id="ARBA00006636"/>
    </source>
</evidence>
<dbReference type="PANTHER" id="PTHR14226">
    <property type="entry name" value="NEUROPATHY TARGET ESTERASE/SWISS CHEESE D.MELANOGASTER"/>
    <property type="match status" value="1"/>
</dbReference>
<keyword evidence="7 9" id="KW-0443">Lipid metabolism</keyword>
<dbReference type="InterPro" id="IPR000595">
    <property type="entry name" value="cNMP-bd_dom"/>
</dbReference>
<comment type="subcellular location">
    <subcellularLocation>
        <location evidence="1">Membrane</location>
    </subcellularLocation>
</comment>
<feature type="domain" description="Cyclic nucleotide-binding" evidence="10">
    <location>
        <begin position="12"/>
        <end position="102"/>
    </location>
</feature>
<accession>A0A6M2BU64</accession>
<keyword evidence="6" id="KW-1133">Transmembrane helix</keyword>
<dbReference type="PROSITE" id="PS01237">
    <property type="entry name" value="UPF0028"/>
    <property type="match status" value="1"/>
</dbReference>
<evidence type="ECO:0000256" key="9">
    <source>
        <dbReference type="PROSITE-ProRule" id="PRU01161"/>
    </source>
</evidence>
<dbReference type="InterPro" id="IPR002641">
    <property type="entry name" value="PNPLA_dom"/>
</dbReference>
<dbReference type="CDD" id="cd00038">
    <property type="entry name" value="CAP_ED"/>
    <property type="match status" value="1"/>
</dbReference>
<dbReference type="InterPro" id="IPR001423">
    <property type="entry name" value="LysoPLipase_patatin_CS"/>
</dbReference>
<feature type="short sequence motif" description="GXSXG" evidence="9">
    <location>
        <begin position="352"/>
        <end position="356"/>
    </location>
</feature>
<evidence type="ECO:0000256" key="3">
    <source>
        <dbReference type="ARBA" id="ARBA00022692"/>
    </source>
</evidence>
<dbReference type="InterPro" id="IPR056556">
    <property type="entry name" value="NTE1_P-loop_dom"/>
</dbReference>
<evidence type="ECO:0000256" key="1">
    <source>
        <dbReference type="ARBA" id="ARBA00004370"/>
    </source>
</evidence>
<dbReference type="Gene3D" id="2.60.120.10">
    <property type="entry name" value="Jelly Rolls"/>
    <property type="match status" value="1"/>
</dbReference>
<evidence type="ECO:0000259" key="10">
    <source>
        <dbReference type="PROSITE" id="PS50042"/>
    </source>
</evidence>
<evidence type="ECO:0000259" key="11">
    <source>
        <dbReference type="PROSITE" id="PS51635"/>
    </source>
</evidence>
<dbReference type="GO" id="GO:0004622">
    <property type="term" value="F:phosphatidylcholine lysophospholipase activity"/>
    <property type="evidence" value="ECO:0007669"/>
    <property type="project" value="InterPro"/>
</dbReference>
<evidence type="ECO:0000256" key="8">
    <source>
        <dbReference type="ARBA" id="ARBA00023136"/>
    </source>
</evidence>
<dbReference type="Pfam" id="PF00027">
    <property type="entry name" value="cNMP_binding"/>
    <property type="match status" value="1"/>
</dbReference>
<dbReference type="PROSITE" id="PS50042">
    <property type="entry name" value="CNMP_BINDING_3"/>
    <property type="match status" value="1"/>
</dbReference>
<organism evidence="12 13">
    <name type="scientific">Solimonas terrae</name>
    <dbReference type="NCBI Taxonomy" id="1396819"/>
    <lineage>
        <taxon>Bacteria</taxon>
        <taxon>Pseudomonadati</taxon>
        <taxon>Pseudomonadota</taxon>
        <taxon>Gammaproteobacteria</taxon>
        <taxon>Nevskiales</taxon>
        <taxon>Nevskiaceae</taxon>
        <taxon>Solimonas</taxon>
    </lineage>
</organism>
<dbReference type="RefSeq" id="WP_166257565.1">
    <property type="nucleotide sequence ID" value="NZ_JAAMOW010000006.1"/>
</dbReference>
<keyword evidence="5 9" id="KW-0442">Lipid degradation</keyword>
<evidence type="ECO:0000256" key="5">
    <source>
        <dbReference type="ARBA" id="ARBA00022963"/>
    </source>
</evidence>
<protein>
    <submittedName>
        <fullName evidence="12">Cyclic nucleotide-binding domain-containing protein</fullName>
    </submittedName>
</protein>
<name>A0A6M2BU64_9GAMM</name>
<evidence type="ECO:0000256" key="4">
    <source>
        <dbReference type="ARBA" id="ARBA00022801"/>
    </source>
</evidence>
<feature type="short sequence motif" description="GXGXXG" evidence="9">
    <location>
        <begin position="325"/>
        <end position="330"/>
    </location>
</feature>
<dbReference type="SUPFAM" id="SSF51206">
    <property type="entry name" value="cAMP-binding domain-like"/>
    <property type="match status" value="1"/>
</dbReference>
<dbReference type="SUPFAM" id="SSF52151">
    <property type="entry name" value="FabD/lysophospholipase-like"/>
    <property type="match status" value="1"/>
</dbReference>
<dbReference type="PROSITE" id="PS51635">
    <property type="entry name" value="PNPLA"/>
    <property type="match status" value="1"/>
</dbReference>
<keyword evidence="8" id="KW-0472">Membrane</keyword>
<feature type="short sequence motif" description="DGA/G" evidence="9">
    <location>
        <begin position="468"/>
        <end position="470"/>
    </location>
</feature>
<dbReference type="Gene3D" id="3.40.1090.10">
    <property type="entry name" value="Cytosolic phospholipase A2 catalytic domain"/>
    <property type="match status" value="2"/>
</dbReference>
<evidence type="ECO:0000313" key="12">
    <source>
        <dbReference type="EMBL" id="NGY05653.1"/>
    </source>
</evidence>
<dbReference type="EMBL" id="JAAMOW010000006">
    <property type="protein sequence ID" value="NGY05653.1"/>
    <property type="molecule type" value="Genomic_DNA"/>
</dbReference>
<dbReference type="InterPro" id="IPR014710">
    <property type="entry name" value="RmlC-like_jellyroll"/>
</dbReference>
<dbReference type="GO" id="GO:0016020">
    <property type="term" value="C:membrane"/>
    <property type="evidence" value="ECO:0007669"/>
    <property type="project" value="UniProtKB-SubCell"/>
</dbReference>
<feature type="domain" description="PNPLA" evidence="11">
    <location>
        <begin position="321"/>
        <end position="481"/>
    </location>
</feature>
<proteinExistence type="inferred from homology"/>
<keyword evidence="4 9" id="KW-0378">Hydrolase</keyword>
<feature type="active site" description="Proton acceptor" evidence="9">
    <location>
        <position position="468"/>
    </location>
</feature>
<feature type="active site" description="Nucleophile" evidence="9">
    <location>
        <position position="354"/>
    </location>
</feature>
<reference evidence="12 13" key="1">
    <citation type="journal article" date="2014" name="Int. J. Syst. Evol. Microbiol.">
        <title>Solimonas terrae sp. nov., isolated from soil.</title>
        <authorList>
            <person name="Kim S.J."/>
            <person name="Moon J.Y."/>
            <person name="Weon H.Y."/>
            <person name="Ahn J.H."/>
            <person name="Chen W.M."/>
            <person name="Kwon S.W."/>
        </authorList>
    </citation>
    <scope>NUCLEOTIDE SEQUENCE [LARGE SCALE GENOMIC DNA]</scope>
    <source>
        <strain evidence="12 13">KIS83-12</strain>
    </source>
</reference>
<dbReference type="PANTHER" id="PTHR14226:SF29">
    <property type="entry name" value="NEUROPATHY TARGET ESTERASE SWS"/>
    <property type="match status" value="1"/>
</dbReference>
<dbReference type="GO" id="GO:0046470">
    <property type="term" value="P:phosphatidylcholine metabolic process"/>
    <property type="evidence" value="ECO:0007669"/>
    <property type="project" value="InterPro"/>
</dbReference>
<dbReference type="InterPro" id="IPR050301">
    <property type="entry name" value="NTE"/>
</dbReference>
<dbReference type="GO" id="GO:0016042">
    <property type="term" value="P:lipid catabolic process"/>
    <property type="evidence" value="ECO:0007669"/>
    <property type="project" value="UniProtKB-UniRule"/>
</dbReference>
<gene>
    <name evidence="12" type="ORF">G7Y85_12840</name>
</gene>
<comment type="caution">
    <text evidence="12">The sequence shown here is derived from an EMBL/GenBank/DDBJ whole genome shotgun (WGS) entry which is preliminary data.</text>
</comment>
<dbReference type="InterPro" id="IPR018490">
    <property type="entry name" value="cNMP-bd_dom_sf"/>
</dbReference>
<sequence>MNAREILEQSPLFAGFDAAALDRLAAQATLVDVTSGQLLFARGAPSDHIYIVATGRLRATLADGRTTDVITRLQPTGEIGAVLGEAHSADVYAVRDSVLVRLPSEPVLQSFEQFPEALLRLTRLIARRLRQNASPKSQVKVHRRNSLAVVPATPSAPAREVAEGLHACLSQLGDAQLVDMNLIEQAFDADDRKAMRADAIAARRLIEYLNALEAQDVQPIYLADGGLQRWARRCMAQADRILLVIDARDTEPHGEMIEALQASGARAPVDLIIVRGEGVATPDVLGWRLRTGARSHFYVRPKHPDDYASVARQLTGRGVGLVLGGGGARGFAHIGLLHALRDLRIPIDVVGGSSMGAFFGALLSSGHGIEDIRRIARDTFVEHNYLNDYVLPSVALIRGRKFVRHLHGIFGDQTIESLRRPYFCVSTNLTKGCSATHDRGPLSLWIATSMAVPGVAPPMVYNGELYADGAVANSLPTDVMQALDRGPIVASNVSSEGGIAAPGIPGPDPEAVFGLRGDNAPRLLSILFRTATLTSESGIAARAARADCYLRMPVSRIGLFDWKRIDEIIDRAYQYSITELASMRDRLVL</sequence>
<dbReference type="SMART" id="SM00100">
    <property type="entry name" value="cNMP"/>
    <property type="match status" value="1"/>
</dbReference>
<dbReference type="InterPro" id="IPR016035">
    <property type="entry name" value="Acyl_Trfase/lysoPLipase"/>
</dbReference>
<dbReference type="Proteomes" id="UP000472676">
    <property type="component" value="Unassembled WGS sequence"/>
</dbReference>
<evidence type="ECO:0000256" key="6">
    <source>
        <dbReference type="ARBA" id="ARBA00022989"/>
    </source>
</evidence>
<keyword evidence="13" id="KW-1185">Reference proteome</keyword>
<comment type="similarity">
    <text evidence="2">Belongs to the NTE family.</text>
</comment>
<dbReference type="AlphaFoldDB" id="A0A6M2BU64"/>
<evidence type="ECO:0000256" key="7">
    <source>
        <dbReference type="ARBA" id="ARBA00023098"/>
    </source>
</evidence>
<dbReference type="Pfam" id="PF01734">
    <property type="entry name" value="Patatin"/>
    <property type="match status" value="1"/>
</dbReference>